<reference evidence="1" key="1">
    <citation type="journal article" date="2023" name="Mol. Phylogenet. Evol.">
        <title>Genome-scale phylogeny and comparative genomics of the fungal order Sordariales.</title>
        <authorList>
            <person name="Hensen N."/>
            <person name="Bonometti L."/>
            <person name="Westerberg I."/>
            <person name="Brannstrom I.O."/>
            <person name="Guillou S."/>
            <person name="Cros-Aarteil S."/>
            <person name="Calhoun S."/>
            <person name="Haridas S."/>
            <person name="Kuo A."/>
            <person name="Mondo S."/>
            <person name="Pangilinan J."/>
            <person name="Riley R."/>
            <person name="LaButti K."/>
            <person name="Andreopoulos B."/>
            <person name="Lipzen A."/>
            <person name="Chen C."/>
            <person name="Yan M."/>
            <person name="Daum C."/>
            <person name="Ng V."/>
            <person name="Clum A."/>
            <person name="Steindorff A."/>
            <person name="Ohm R.A."/>
            <person name="Martin F."/>
            <person name="Silar P."/>
            <person name="Natvig D.O."/>
            <person name="Lalanne C."/>
            <person name="Gautier V."/>
            <person name="Ament-Velasquez S.L."/>
            <person name="Kruys A."/>
            <person name="Hutchinson M.I."/>
            <person name="Powell A.J."/>
            <person name="Barry K."/>
            <person name="Miller A.N."/>
            <person name="Grigoriev I.V."/>
            <person name="Debuchy R."/>
            <person name="Gladieux P."/>
            <person name="Hiltunen Thoren M."/>
            <person name="Johannesson H."/>
        </authorList>
    </citation>
    <scope>NUCLEOTIDE SEQUENCE</scope>
    <source>
        <strain evidence="1">PSN309</strain>
    </source>
</reference>
<comment type="caution">
    <text evidence="1">The sequence shown here is derived from an EMBL/GenBank/DDBJ whole genome shotgun (WGS) entry which is preliminary data.</text>
</comment>
<name>A0AAN7AF13_9PEZI</name>
<accession>A0AAN7AF13</accession>
<dbReference type="Proteomes" id="UP001302126">
    <property type="component" value="Unassembled WGS sequence"/>
</dbReference>
<proteinExistence type="predicted"/>
<dbReference type="AlphaFoldDB" id="A0AAN7AF13"/>
<protein>
    <submittedName>
        <fullName evidence="1">Uncharacterized protein</fullName>
    </submittedName>
</protein>
<sequence length="201" mass="22321">MEPGVRRYILETAKLCIPDDWPLHMKMAVEQAINWTEVTVNPGNLAMTNTMTNSSSRAPSDEEKANQQVPTFLLDLSPAERASLEAYFRSITQSAIAANVQLVMEENLSDLSDKVQALNLKVAKLPNEVKKVDGERRIVSRDKKSSLGVPAASSDHIQGRLDVMDEKLNRLIMDGVHPTADVGGLVRDKNELSRKLDDVRE</sequence>
<gene>
    <name evidence="1" type="ORF">QBC35DRAFT_477464</name>
</gene>
<evidence type="ECO:0000313" key="2">
    <source>
        <dbReference type="Proteomes" id="UP001302126"/>
    </source>
</evidence>
<dbReference type="EMBL" id="MU864499">
    <property type="protein sequence ID" value="KAK4184209.1"/>
    <property type="molecule type" value="Genomic_DNA"/>
</dbReference>
<reference evidence="1" key="2">
    <citation type="submission" date="2023-05" db="EMBL/GenBank/DDBJ databases">
        <authorList>
            <consortium name="Lawrence Berkeley National Laboratory"/>
            <person name="Steindorff A."/>
            <person name="Hensen N."/>
            <person name="Bonometti L."/>
            <person name="Westerberg I."/>
            <person name="Brannstrom I.O."/>
            <person name="Guillou S."/>
            <person name="Cros-Aarteil S."/>
            <person name="Calhoun S."/>
            <person name="Haridas S."/>
            <person name="Kuo A."/>
            <person name="Mondo S."/>
            <person name="Pangilinan J."/>
            <person name="Riley R."/>
            <person name="Labutti K."/>
            <person name="Andreopoulos B."/>
            <person name="Lipzen A."/>
            <person name="Chen C."/>
            <person name="Yanf M."/>
            <person name="Daum C."/>
            <person name="Ng V."/>
            <person name="Clum A."/>
            <person name="Ohm R."/>
            <person name="Martin F."/>
            <person name="Silar P."/>
            <person name="Natvig D."/>
            <person name="Lalanne C."/>
            <person name="Gautier V."/>
            <person name="Ament-Velasquez S.L."/>
            <person name="Kruys A."/>
            <person name="Hutchinson M.I."/>
            <person name="Powell A.J."/>
            <person name="Barry K."/>
            <person name="Miller A.N."/>
            <person name="Grigoriev I.V."/>
            <person name="Debuchy R."/>
            <person name="Gladieux P."/>
            <person name="Thoren M.H."/>
            <person name="Johannesson H."/>
        </authorList>
    </citation>
    <scope>NUCLEOTIDE SEQUENCE</scope>
    <source>
        <strain evidence="1">PSN309</strain>
    </source>
</reference>
<organism evidence="1 2">
    <name type="scientific">Podospora australis</name>
    <dbReference type="NCBI Taxonomy" id="1536484"/>
    <lineage>
        <taxon>Eukaryota</taxon>
        <taxon>Fungi</taxon>
        <taxon>Dikarya</taxon>
        <taxon>Ascomycota</taxon>
        <taxon>Pezizomycotina</taxon>
        <taxon>Sordariomycetes</taxon>
        <taxon>Sordariomycetidae</taxon>
        <taxon>Sordariales</taxon>
        <taxon>Podosporaceae</taxon>
        <taxon>Podospora</taxon>
    </lineage>
</organism>
<keyword evidence="2" id="KW-1185">Reference proteome</keyword>
<evidence type="ECO:0000313" key="1">
    <source>
        <dbReference type="EMBL" id="KAK4184209.1"/>
    </source>
</evidence>